<comment type="caution">
    <text evidence="5">The sequence shown here is derived from an EMBL/GenBank/DDBJ whole genome shotgun (WGS) entry which is preliminary data.</text>
</comment>
<keyword evidence="3 5" id="KW-0067">ATP-binding</keyword>
<dbReference type="EMBL" id="BONX01000039">
    <property type="protein sequence ID" value="GIG99051.1"/>
    <property type="molecule type" value="Genomic_DNA"/>
</dbReference>
<dbReference type="InterPro" id="IPR003439">
    <property type="entry name" value="ABC_transporter-like_ATP-bd"/>
</dbReference>
<dbReference type="CDD" id="cd03219">
    <property type="entry name" value="ABC_Mj1267_LivG_branched"/>
    <property type="match status" value="1"/>
</dbReference>
<dbReference type="PANTHER" id="PTHR45772:SF2">
    <property type="entry name" value="ABC TRANSPORTER ATP-BINDING PROTEIN"/>
    <property type="match status" value="1"/>
</dbReference>
<organism evidence="5 6">
    <name type="scientific">Plantactinospora mayteni</name>
    <dbReference type="NCBI Taxonomy" id="566021"/>
    <lineage>
        <taxon>Bacteria</taxon>
        <taxon>Bacillati</taxon>
        <taxon>Actinomycetota</taxon>
        <taxon>Actinomycetes</taxon>
        <taxon>Micromonosporales</taxon>
        <taxon>Micromonosporaceae</taxon>
        <taxon>Plantactinospora</taxon>
    </lineage>
</organism>
<dbReference type="SMART" id="SM00382">
    <property type="entry name" value="AAA"/>
    <property type="match status" value="1"/>
</dbReference>
<reference evidence="5 6" key="1">
    <citation type="submission" date="2021-01" db="EMBL/GenBank/DDBJ databases">
        <title>Whole genome shotgun sequence of Plantactinospora mayteni NBRC 109088.</title>
        <authorList>
            <person name="Komaki H."/>
            <person name="Tamura T."/>
        </authorList>
    </citation>
    <scope>NUCLEOTIDE SEQUENCE [LARGE SCALE GENOMIC DNA]</scope>
    <source>
        <strain evidence="5 6">NBRC 109088</strain>
    </source>
</reference>
<evidence type="ECO:0000256" key="2">
    <source>
        <dbReference type="ARBA" id="ARBA00022741"/>
    </source>
</evidence>
<evidence type="ECO:0000256" key="1">
    <source>
        <dbReference type="ARBA" id="ARBA00022448"/>
    </source>
</evidence>
<dbReference type="PROSITE" id="PS50893">
    <property type="entry name" value="ABC_TRANSPORTER_2"/>
    <property type="match status" value="1"/>
</dbReference>
<sequence>MTAFATTPLLTAEAVVRRYGSLVAVDRVDLRVADGERHALIGPNGAGKTTLLDLIGGATRVDGGRIRFDGRDITRLGPARRARIGIGRIHQRPAVWPSLTAVENVVVAGWHQAGGFRGVRTRARYRRRLREPAMALLDRVGLAGVASTTAAHLSHGERRQLEIAMALAGRPRLLLLDEPAAGLSGVEVHRLAELLAELPRDVSVLLVEHRLDLVYALADTVTVLHDGRLVTSGEPDEIRNAPAVRRAYAEAVR</sequence>
<evidence type="ECO:0000256" key="3">
    <source>
        <dbReference type="ARBA" id="ARBA00022840"/>
    </source>
</evidence>
<accession>A0ABQ4EWN7</accession>
<dbReference type="InterPro" id="IPR027417">
    <property type="entry name" value="P-loop_NTPase"/>
</dbReference>
<protein>
    <submittedName>
        <fullName evidence="5">ABC transporter ATP-binding protein</fullName>
    </submittedName>
</protein>
<dbReference type="InterPro" id="IPR003593">
    <property type="entry name" value="AAA+_ATPase"/>
</dbReference>
<dbReference type="Proteomes" id="UP000621500">
    <property type="component" value="Unassembled WGS sequence"/>
</dbReference>
<proteinExistence type="predicted"/>
<dbReference type="Gene3D" id="3.40.50.300">
    <property type="entry name" value="P-loop containing nucleotide triphosphate hydrolases"/>
    <property type="match status" value="1"/>
</dbReference>
<dbReference type="InterPro" id="IPR051120">
    <property type="entry name" value="ABC_AA/LPS_Transport"/>
</dbReference>
<gene>
    <name evidence="5" type="ORF">Pma05_56240</name>
</gene>
<dbReference type="RefSeq" id="WP_239313240.1">
    <property type="nucleotide sequence ID" value="NZ_BAAAZQ010000009.1"/>
</dbReference>
<dbReference type="SUPFAM" id="SSF52540">
    <property type="entry name" value="P-loop containing nucleoside triphosphate hydrolases"/>
    <property type="match status" value="1"/>
</dbReference>
<evidence type="ECO:0000313" key="5">
    <source>
        <dbReference type="EMBL" id="GIG99051.1"/>
    </source>
</evidence>
<evidence type="ECO:0000259" key="4">
    <source>
        <dbReference type="PROSITE" id="PS50893"/>
    </source>
</evidence>
<name>A0ABQ4EWN7_9ACTN</name>
<dbReference type="GO" id="GO:0005524">
    <property type="term" value="F:ATP binding"/>
    <property type="evidence" value="ECO:0007669"/>
    <property type="project" value="UniProtKB-KW"/>
</dbReference>
<evidence type="ECO:0000313" key="6">
    <source>
        <dbReference type="Proteomes" id="UP000621500"/>
    </source>
</evidence>
<feature type="domain" description="ABC transporter" evidence="4">
    <location>
        <begin position="10"/>
        <end position="251"/>
    </location>
</feature>
<keyword evidence="6" id="KW-1185">Reference proteome</keyword>
<keyword evidence="2" id="KW-0547">Nucleotide-binding</keyword>
<dbReference type="PANTHER" id="PTHR45772">
    <property type="entry name" value="CONSERVED COMPONENT OF ABC TRANSPORTER FOR NATURAL AMINO ACIDS-RELATED"/>
    <property type="match status" value="1"/>
</dbReference>
<dbReference type="Pfam" id="PF00005">
    <property type="entry name" value="ABC_tran"/>
    <property type="match status" value="1"/>
</dbReference>
<keyword evidence="1" id="KW-0813">Transport</keyword>